<evidence type="ECO:0000256" key="1">
    <source>
        <dbReference type="ARBA" id="ARBA00004141"/>
    </source>
</evidence>
<dbReference type="Pfam" id="PF05478">
    <property type="entry name" value="Prominin"/>
    <property type="match status" value="1"/>
</dbReference>
<dbReference type="OMA" id="LKQYWAI"/>
<reference evidence="9" key="2">
    <citation type="submission" date="2017-05" db="UniProtKB">
        <authorList>
            <consortium name="EnsemblMetazoa"/>
        </authorList>
    </citation>
    <scope>IDENTIFICATION</scope>
</reference>
<dbReference type="AlphaFoldDB" id="A0A1X7VK26"/>
<evidence type="ECO:0000256" key="5">
    <source>
        <dbReference type="ARBA" id="ARBA00023136"/>
    </source>
</evidence>
<dbReference type="EnsemblMetazoa" id="XM_020008841.1">
    <property type="protein sequence ID" value="XP_019864400.1"/>
    <property type="gene ID" value="LOC100640952"/>
</dbReference>
<accession>A0A1X7VK26</accession>
<keyword evidence="5 7" id="KW-0472">Membrane</keyword>
<feature type="transmembrane region" description="Helical" evidence="7">
    <location>
        <begin position="163"/>
        <end position="187"/>
    </location>
</feature>
<keyword evidence="6" id="KW-0325">Glycoprotein</keyword>
<dbReference type="InterPro" id="IPR008795">
    <property type="entry name" value="Prominin"/>
</dbReference>
<gene>
    <name evidence="9" type="primary">100640952</name>
</gene>
<comment type="similarity">
    <text evidence="2">Belongs to the prominin family.</text>
</comment>
<evidence type="ECO:0000256" key="4">
    <source>
        <dbReference type="ARBA" id="ARBA00022989"/>
    </source>
</evidence>
<comment type="subcellular location">
    <subcellularLocation>
        <location evidence="1">Membrane</location>
        <topology evidence="1">Multi-pass membrane protein</topology>
    </subcellularLocation>
</comment>
<feature type="transmembrane region" description="Helical" evidence="7">
    <location>
        <begin position="815"/>
        <end position="836"/>
    </location>
</feature>
<feature type="signal peptide" evidence="8">
    <location>
        <begin position="1"/>
        <end position="20"/>
    </location>
</feature>
<proteinExistence type="inferred from homology"/>
<dbReference type="eggNOG" id="KOG4331">
    <property type="taxonomic scope" value="Eukaryota"/>
</dbReference>
<evidence type="ECO:0000256" key="3">
    <source>
        <dbReference type="ARBA" id="ARBA00022692"/>
    </source>
</evidence>
<organism evidence="9">
    <name type="scientific">Amphimedon queenslandica</name>
    <name type="common">Sponge</name>
    <dbReference type="NCBI Taxonomy" id="400682"/>
    <lineage>
        <taxon>Eukaryota</taxon>
        <taxon>Metazoa</taxon>
        <taxon>Porifera</taxon>
        <taxon>Demospongiae</taxon>
        <taxon>Heteroscleromorpha</taxon>
        <taxon>Haplosclerida</taxon>
        <taxon>Niphatidae</taxon>
        <taxon>Amphimedon</taxon>
    </lineage>
</organism>
<feature type="chain" id="PRO_5010880883" description="Prominin" evidence="8">
    <location>
        <begin position="21"/>
        <end position="865"/>
    </location>
</feature>
<reference evidence="10" key="1">
    <citation type="journal article" date="2010" name="Nature">
        <title>The Amphimedon queenslandica genome and the evolution of animal complexity.</title>
        <authorList>
            <person name="Srivastava M."/>
            <person name="Simakov O."/>
            <person name="Chapman J."/>
            <person name="Fahey B."/>
            <person name="Gauthier M.E."/>
            <person name="Mitros T."/>
            <person name="Richards G.S."/>
            <person name="Conaco C."/>
            <person name="Dacre M."/>
            <person name="Hellsten U."/>
            <person name="Larroux C."/>
            <person name="Putnam N.H."/>
            <person name="Stanke M."/>
            <person name="Adamska M."/>
            <person name="Darling A."/>
            <person name="Degnan S.M."/>
            <person name="Oakley T.H."/>
            <person name="Plachetzki D.C."/>
            <person name="Zhai Y."/>
            <person name="Adamski M."/>
            <person name="Calcino A."/>
            <person name="Cummins S.F."/>
            <person name="Goodstein D.M."/>
            <person name="Harris C."/>
            <person name="Jackson D.J."/>
            <person name="Leys S.P."/>
            <person name="Shu S."/>
            <person name="Woodcroft B.J."/>
            <person name="Vervoort M."/>
            <person name="Kosik K.S."/>
            <person name="Manning G."/>
            <person name="Degnan B.M."/>
            <person name="Rokhsar D.S."/>
        </authorList>
    </citation>
    <scope>NUCLEOTIDE SEQUENCE [LARGE SCALE GENOMIC DNA]</scope>
</reference>
<dbReference type="Proteomes" id="UP000007879">
    <property type="component" value="Unassembled WGS sequence"/>
</dbReference>
<feature type="transmembrane region" description="Helical" evidence="7">
    <location>
        <begin position="443"/>
        <end position="471"/>
    </location>
</feature>
<protein>
    <recommendedName>
        <fullName evidence="11">Prominin</fullName>
    </recommendedName>
</protein>
<dbReference type="PANTHER" id="PTHR22730:SF1">
    <property type="entry name" value="PROMININ-LIKE PROTEIN"/>
    <property type="match status" value="1"/>
</dbReference>
<name>A0A1X7VK26_AMPQE</name>
<dbReference type="KEGG" id="aqu:100640952"/>
<evidence type="ECO:0000313" key="10">
    <source>
        <dbReference type="Proteomes" id="UP000007879"/>
    </source>
</evidence>
<evidence type="ECO:0000256" key="7">
    <source>
        <dbReference type="SAM" id="Phobius"/>
    </source>
</evidence>
<feature type="transmembrane region" description="Helical" evidence="7">
    <location>
        <begin position="491"/>
        <end position="514"/>
    </location>
</feature>
<dbReference type="InParanoid" id="A0A1X7VK26"/>
<dbReference type="OrthoDB" id="6229420at2759"/>
<evidence type="ECO:0000313" key="9">
    <source>
        <dbReference type="EnsemblMetazoa" id="Aqu2.1.40711_001"/>
    </source>
</evidence>
<dbReference type="FunCoup" id="A0A1X7VK26">
    <property type="interactions" value="13"/>
</dbReference>
<evidence type="ECO:0008006" key="11">
    <source>
        <dbReference type="Google" id="ProtNLM"/>
    </source>
</evidence>
<keyword evidence="4 7" id="KW-1133">Transmembrane helix</keyword>
<dbReference type="EnsemblMetazoa" id="Aqu2.1.40711_001">
    <property type="protein sequence ID" value="Aqu2.1.40711_001"/>
    <property type="gene ID" value="Aqu2.1.40711"/>
</dbReference>
<evidence type="ECO:0000256" key="8">
    <source>
        <dbReference type="SAM" id="SignalP"/>
    </source>
</evidence>
<dbReference type="GO" id="GO:0016020">
    <property type="term" value="C:membrane"/>
    <property type="evidence" value="ECO:0007669"/>
    <property type="project" value="UniProtKB-SubCell"/>
</dbReference>
<dbReference type="PANTHER" id="PTHR22730">
    <property type="entry name" value="PROMININ PROM PROTEIN"/>
    <property type="match status" value="1"/>
</dbReference>
<keyword evidence="3 7" id="KW-0812">Transmembrane</keyword>
<evidence type="ECO:0000256" key="6">
    <source>
        <dbReference type="ARBA" id="ARBA00023180"/>
    </source>
</evidence>
<keyword evidence="8" id="KW-0732">Signal</keyword>
<sequence>MRNLLLLPLVAYLLVGTVNSQSLQCPSYPLANVSSNDNDTLIFAPFPTDSPPTNVDYDPGALGPWYSISSGIINVARPGSFTEDILVPLLGDNITSFSSSLPEPSMLLTDITRWWAGIIALTVLGGLLSFCFCFCCICFSLCRCCGKCGGNLKQEETNRTNCLTIVFTIILILFVCGLMAGIVLSFFSNQRVYDSVNEFEDTISDTFTLAENFVNDSVAKVDTLLCQLNDTLDITVDQARGLLRQVDGVVNNFGSDVYAVVDRTINLSSALEAVQITLGNMSTSVTVLQMSSSRLNDTLQNISASVTDLRMQCDAFPGSLDCSQLDASVFQNGLEADYNQLPNITGELQNVQNLLGEIDLTDLAKQGNDTFNSALSELRNFTSNADTELNEAVDTLRVTVFNTSDTIRSIANNITGSSGYIDDARTVVTDGFNYIRRYDTPRYAVGIIISCSSVIVVIIVFIGLICGLCGFRTDRAPYERTDLSNCGGVTLIFAAIMGFLFGAFLMLLAALVFFSGGILEKFCNDLERPDYILINNTVDNPSINGGEYLLSQFILQNGSIRLAFSDILNNCSNGNTTVFQALKLNDSSYFQAVVNFSNISQLVPDVSSEVSGFASNISDLISRDTFVPQDVQDRLNGFDGTGVGGINITQFSEQLNRAILSFNVTEQIEQLTALRNEFNSSGLPQGRDLADQTDGIISQLMTIDDTTAAIQGDADNLTGLVTVLQNNTMLLQNGVNALLTNINQTFDRLIDNGINPLVDSIETVFPRAIGYGQQLVDHALHSLENEVGNCYPVYAVYTGFYNAACEFTLDGLNGFWLALGMCAVFLIPIIIFSIVVSQYYRRMKFEEDLGVLPFDDSFPLKDKRY</sequence>
<keyword evidence="10" id="KW-1185">Reference proteome</keyword>
<feature type="transmembrane region" description="Helical" evidence="7">
    <location>
        <begin position="114"/>
        <end position="142"/>
    </location>
</feature>
<evidence type="ECO:0000256" key="2">
    <source>
        <dbReference type="ARBA" id="ARBA00006058"/>
    </source>
</evidence>
<dbReference type="STRING" id="400682.A0A1X7VK26"/>